<reference evidence="1 2" key="1">
    <citation type="journal article" date="2020" name="G3 (Bethesda)">
        <title>Draft Genome of the Common Snapping Turtle, Chelydra serpentina, a Model for Phenotypic Plasticity in Reptiles.</title>
        <authorList>
            <person name="Das D."/>
            <person name="Singh S.K."/>
            <person name="Bierstedt J."/>
            <person name="Erickson A."/>
            <person name="Galli G.L.J."/>
            <person name="Crossley D.A. 2nd"/>
            <person name="Rhen T."/>
        </authorList>
    </citation>
    <scope>NUCLEOTIDE SEQUENCE [LARGE SCALE GENOMIC DNA]</scope>
    <source>
        <strain evidence="1">KW</strain>
    </source>
</reference>
<proteinExistence type="predicted"/>
<dbReference type="EMBL" id="JAHGAV010001992">
    <property type="protein sequence ID" value="KAG6921520.1"/>
    <property type="molecule type" value="Genomic_DNA"/>
</dbReference>
<evidence type="ECO:0000313" key="2">
    <source>
        <dbReference type="Proteomes" id="UP000765507"/>
    </source>
</evidence>
<sequence>SLAFSIQSQDTSVFPEATTSSLKVRSYNLHSFLNTNKLNNATSQAEESIKENVTLDFSDRLTFQAGSEESFHPLQLESTLNEHRQNIEQSIGLRIVFEQNSKIKKSENENYISPVGDQYEGLARNIENTNLQSSAENLRSPTLSSLEEQGSFYQLITTQITENETLLTEHSVKEVVELRKENLCFAELPVVTSNKHKELTETPVLRNEANRMVK</sequence>
<evidence type="ECO:0000313" key="1">
    <source>
        <dbReference type="EMBL" id="KAG6921520.1"/>
    </source>
</evidence>
<name>A0A8T1RY54_CHESE</name>
<dbReference type="OrthoDB" id="6359887at2759"/>
<gene>
    <name evidence="1" type="ORF">G0U57_006892</name>
</gene>
<feature type="non-terminal residue" evidence="1">
    <location>
        <position position="1"/>
    </location>
</feature>
<keyword evidence="2" id="KW-1185">Reference proteome</keyword>
<dbReference type="Proteomes" id="UP000765507">
    <property type="component" value="Unassembled WGS sequence"/>
</dbReference>
<feature type="non-terminal residue" evidence="1">
    <location>
        <position position="214"/>
    </location>
</feature>
<protein>
    <submittedName>
        <fullName evidence="1">Uncharacterized protein</fullName>
    </submittedName>
</protein>
<accession>A0A8T1RY54</accession>
<organism evidence="1 2">
    <name type="scientific">Chelydra serpentina</name>
    <name type="common">Snapping turtle</name>
    <name type="synonym">Testudo serpentina</name>
    <dbReference type="NCBI Taxonomy" id="8475"/>
    <lineage>
        <taxon>Eukaryota</taxon>
        <taxon>Metazoa</taxon>
        <taxon>Chordata</taxon>
        <taxon>Craniata</taxon>
        <taxon>Vertebrata</taxon>
        <taxon>Euteleostomi</taxon>
        <taxon>Archelosauria</taxon>
        <taxon>Testudinata</taxon>
        <taxon>Testudines</taxon>
        <taxon>Cryptodira</taxon>
        <taxon>Durocryptodira</taxon>
        <taxon>Americhelydia</taxon>
        <taxon>Chelydroidea</taxon>
        <taxon>Chelydridae</taxon>
        <taxon>Chelydra</taxon>
    </lineage>
</organism>
<comment type="caution">
    <text evidence="1">The sequence shown here is derived from an EMBL/GenBank/DDBJ whole genome shotgun (WGS) entry which is preliminary data.</text>
</comment>
<dbReference type="AlphaFoldDB" id="A0A8T1RY54"/>